<reference evidence="3" key="2">
    <citation type="submission" date="2023-05" db="EMBL/GenBank/DDBJ databases">
        <authorList>
            <consortium name="Lawrence Berkeley National Laboratory"/>
            <person name="Steindorff A."/>
            <person name="Hensen N."/>
            <person name="Bonometti L."/>
            <person name="Westerberg I."/>
            <person name="Brannstrom I.O."/>
            <person name="Guillou S."/>
            <person name="Cros-Aarteil S."/>
            <person name="Calhoun S."/>
            <person name="Haridas S."/>
            <person name="Kuo A."/>
            <person name="Mondo S."/>
            <person name="Pangilinan J."/>
            <person name="Riley R."/>
            <person name="Labutti K."/>
            <person name="Andreopoulos B."/>
            <person name="Lipzen A."/>
            <person name="Chen C."/>
            <person name="Yanf M."/>
            <person name="Daum C."/>
            <person name="Ng V."/>
            <person name="Clum A."/>
            <person name="Ohm R."/>
            <person name="Martin F."/>
            <person name="Silar P."/>
            <person name="Natvig D."/>
            <person name="Lalanne C."/>
            <person name="Gautier V."/>
            <person name="Ament-Velasquez S.L."/>
            <person name="Kruys A."/>
            <person name="Hutchinson M.I."/>
            <person name="Powell A.J."/>
            <person name="Barry K."/>
            <person name="Miller A.N."/>
            <person name="Grigoriev I.V."/>
            <person name="Debuchy R."/>
            <person name="Gladieux P."/>
            <person name="Thoren M.H."/>
            <person name="Johannesson H."/>
        </authorList>
    </citation>
    <scope>NUCLEOTIDE SEQUENCE</scope>
    <source>
        <strain evidence="3">CBS 141.50</strain>
    </source>
</reference>
<dbReference type="GeneID" id="87815650"/>
<feature type="region of interest" description="Disordered" evidence="1">
    <location>
        <begin position="233"/>
        <end position="269"/>
    </location>
</feature>
<proteinExistence type="predicted"/>
<feature type="region of interest" description="Disordered" evidence="1">
    <location>
        <begin position="168"/>
        <end position="191"/>
    </location>
</feature>
<evidence type="ECO:0000256" key="2">
    <source>
        <dbReference type="SAM" id="Phobius"/>
    </source>
</evidence>
<dbReference type="AlphaFoldDB" id="A0AAN6VA71"/>
<evidence type="ECO:0000313" key="3">
    <source>
        <dbReference type="EMBL" id="KAK4147677.1"/>
    </source>
</evidence>
<sequence>MAHAQATTQLDPRPSPTDGPGLGEVTPSACYDVCQNAFTVLQQNGGLTPTLCAATGPFAEYAQSCSSCYRQNGATLNSSSGVGQAIAYCAGDLPSSVPSSAVGSSPAATTNTARTSYTIPTSWLTHSTTLSVSTFTGLIEHGTTTNRVYTLVVDVVVTRSDWTGFRTATASTGRAPPPTSTGSRGGESNSGGSQAWIAGPVIGGVVGLAAIAAATYFLLRRRRCRKQNIIDHDHPQETWDGKPELHADDLPGPPKPFEVSGDSRLPQELDGSAKYYGHQQRPSEGWGTAELAANETAAREMHVKSGSQEMEGEGHILLGQGHNQQGQGQGHPGGGV</sequence>
<dbReference type="RefSeq" id="XP_062641048.1">
    <property type="nucleotide sequence ID" value="XM_062779037.1"/>
</dbReference>
<feature type="region of interest" description="Disordered" evidence="1">
    <location>
        <begin position="292"/>
        <end position="336"/>
    </location>
</feature>
<protein>
    <submittedName>
        <fullName evidence="3">Uncharacterized protein</fullName>
    </submittedName>
</protein>
<keyword evidence="4" id="KW-1185">Reference proteome</keyword>
<feature type="compositionally biased region" description="Polar residues" evidence="1">
    <location>
        <begin position="1"/>
        <end position="10"/>
    </location>
</feature>
<feature type="compositionally biased region" description="Gly residues" evidence="1">
    <location>
        <begin position="327"/>
        <end position="336"/>
    </location>
</feature>
<comment type="caution">
    <text evidence="3">The sequence shown here is derived from an EMBL/GenBank/DDBJ whole genome shotgun (WGS) entry which is preliminary data.</text>
</comment>
<evidence type="ECO:0000313" key="4">
    <source>
        <dbReference type="Proteomes" id="UP001302676"/>
    </source>
</evidence>
<name>A0AAN6VA71_9PEZI</name>
<keyword evidence="2" id="KW-0812">Transmembrane</keyword>
<dbReference type="EMBL" id="MU853555">
    <property type="protein sequence ID" value="KAK4147677.1"/>
    <property type="molecule type" value="Genomic_DNA"/>
</dbReference>
<organism evidence="3 4">
    <name type="scientific">Dichotomopilus funicola</name>
    <dbReference type="NCBI Taxonomy" id="1934379"/>
    <lineage>
        <taxon>Eukaryota</taxon>
        <taxon>Fungi</taxon>
        <taxon>Dikarya</taxon>
        <taxon>Ascomycota</taxon>
        <taxon>Pezizomycotina</taxon>
        <taxon>Sordariomycetes</taxon>
        <taxon>Sordariomycetidae</taxon>
        <taxon>Sordariales</taxon>
        <taxon>Chaetomiaceae</taxon>
        <taxon>Dichotomopilus</taxon>
    </lineage>
</organism>
<feature type="compositionally biased region" description="Basic and acidic residues" evidence="1">
    <location>
        <begin position="233"/>
        <end position="249"/>
    </location>
</feature>
<feature type="region of interest" description="Disordered" evidence="1">
    <location>
        <begin position="1"/>
        <end position="22"/>
    </location>
</feature>
<keyword evidence="2" id="KW-1133">Transmembrane helix</keyword>
<reference evidence="3" key="1">
    <citation type="journal article" date="2023" name="Mol. Phylogenet. Evol.">
        <title>Genome-scale phylogeny and comparative genomics of the fungal order Sordariales.</title>
        <authorList>
            <person name="Hensen N."/>
            <person name="Bonometti L."/>
            <person name="Westerberg I."/>
            <person name="Brannstrom I.O."/>
            <person name="Guillou S."/>
            <person name="Cros-Aarteil S."/>
            <person name="Calhoun S."/>
            <person name="Haridas S."/>
            <person name="Kuo A."/>
            <person name="Mondo S."/>
            <person name="Pangilinan J."/>
            <person name="Riley R."/>
            <person name="LaButti K."/>
            <person name="Andreopoulos B."/>
            <person name="Lipzen A."/>
            <person name="Chen C."/>
            <person name="Yan M."/>
            <person name="Daum C."/>
            <person name="Ng V."/>
            <person name="Clum A."/>
            <person name="Steindorff A."/>
            <person name="Ohm R.A."/>
            <person name="Martin F."/>
            <person name="Silar P."/>
            <person name="Natvig D.O."/>
            <person name="Lalanne C."/>
            <person name="Gautier V."/>
            <person name="Ament-Velasquez S.L."/>
            <person name="Kruys A."/>
            <person name="Hutchinson M.I."/>
            <person name="Powell A.J."/>
            <person name="Barry K."/>
            <person name="Miller A.N."/>
            <person name="Grigoriev I.V."/>
            <person name="Debuchy R."/>
            <person name="Gladieux P."/>
            <person name="Hiltunen Thoren M."/>
            <person name="Johannesson H."/>
        </authorList>
    </citation>
    <scope>NUCLEOTIDE SEQUENCE</scope>
    <source>
        <strain evidence="3">CBS 141.50</strain>
    </source>
</reference>
<keyword evidence="2" id="KW-0472">Membrane</keyword>
<feature type="transmembrane region" description="Helical" evidence="2">
    <location>
        <begin position="196"/>
        <end position="219"/>
    </location>
</feature>
<evidence type="ECO:0000256" key="1">
    <source>
        <dbReference type="SAM" id="MobiDB-lite"/>
    </source>
</evidence>
<gene>
    <name evidence="3" type="ORF">C8A04DRAFT_24224</name>
</gene>
<dbReference type="Proteomes" id="UP001302676">
    <property type="component" value="Unassembled WGS sequence"/>
</dbReference>
<accession>A0AAN6VA71</accession>